<keyword evidence="2" id="KW-0808">Transferase</keyword>
<dbReference type="InterPro" id="IPR001245">
    <property type="entry name" value="Ser-Thr/Tyr_kinase_cat_dom"/>
</dbReference>
<gene>
    <name evidence="2" type="ORF">F8M41_007318</name>
</gene>
<evidence type="ECO:0000313" key="2">
    <source>
        <dbReference type="EMBL" id="KAF0417812.1"/>
    </source>
</evidence>
<dbReference type="InterPro" id="IPR000719">
    <property type="entry name" value="Prot_kinase_dom"/>
</dbReference>
<comment type="caution">
    <text evidence="2">The sequence shown here is derived from an EMBL/GenBank/DDBJ whole genome shotgun (WGS) entry which is preliminary data.</text>
</comment>
<keyword evidence="3" id="KW-1185">Reference proteome</keyword>
<dbReference type="InterPro" id="IPR011009">
    <property type="entry name" value="Kinase-like_dom_sf"/>
</dbReference>
<protein>
    <submittedName>
        <fullName evidence="2">Kinase-like protein</fullName>
    </submittedName>
</protein>
<dbReference type="PRINTS" id="PR00109">
    <property type="entry name" value="TYRKINASE"/>
</dbReference>
<dbReference type="Gene3D" id="1.10.510.10">
    <property type="entry name" value="Transferase(Phosphotransferase) domain 1"/>
    <property type="match status" value="1"/>
</dbReference>
<evidence type="ECO:0000313" key="3">
    <source>
        <dbReference type="Proteomes" id="UP000439903"/>
    </source>
</evidence>
<dbReference type="InterPro" id="IPR011990">
    <property type="entry name" value="TPR-like_helical_dom_sf"/>
</dbReference>
<dbReference type="AlphaFoldDB" id="A0A8H3X5V6"/>
<dbReference type="OrthoDB" id="2431086at2759"/>
<dbReference type="PANTHER" id="PTHR44329">
    <property type="entry name" value="SERINE/THREONINE-PROTEIN KINASE TNNI3K-RELATED"/>
    <property type="match status" value="1"/>
</dbReference>
<sequence length="841" mass="98135">MSNVNFKRGLVIDAQGICFSNYKSYDLCDLQRNDTICFHAKLVNSTTKKKSFLLKNRIEISNDDLEHVSQIFDIDEAINSETVYLVDESPTNDVFLIIRCTKVELIIKKETIYPSTELTDKVKEALNHYDPYHELINVFNKYGYFLSKKIILGHKIYRTAYLTVDKNSKEPNCENVEVKWTTFDDFSESKFGDILSQWEKYLSPYKLDLSYLVSTNGGLIMKNRLNEWFKICLKSDPDSLQVISCRELYPLYEILESSLRQEVESVLGINRRIEPILGINDQVKYTLGFNNQIIKEKVLMAGVIQIDVKEPPYSYCVDFPNCFKSNNYQVFGKFITRDDEPIDEVVVKFDFMDIYGFLVFIEKFELIYEDYEDPKIAWILIGIPAEVGYFSKDTRKINILGSGNEPFRLKSSDDVIIEVPENLLQDSVIINTFKFPPSNYKPNLIAKIQCYKDNISFNICCLNCESSISKENNEDLNSLEYSIRWFVLQNSDENDSSEIMFYLSKIGQKFLSKTKQKDIEDFNNKHLITPTISEDLDLVNFEDDYNKEGIKLLDEKNYTKAFKSFKKSADAGYACGKCNVGWCYQNGYFESGGFSQVSKYFWSNGGITVALKHLNRKNGNNDEYKYFVRELKSLKKLEHPNIIHFYGITKDNLDRYCLVLEYGNNGNLRQYLQGNKLDWKEKKRIAIEISLGLLFLHKNEIIHRDFHSKNILICDKRAKIADFGLSKVIESPKILKSELIAMISYLEPQCLIQNFYKRDKRSDIYSLGVIFWEISSGKPPFEHHAHYDIWVKIMKEERELPVKTTPSLYIKLYTKCWDHDPKKRPEIESVCDELKKMTIKQ</sequence>
<dbReference type="GO" id="GO:0005524">
    <property type="term" value="F:ATP binding"/>
    <property type="evidence" value="ECO:0007669"/>
    <property type="project" value="InterPro"/>
</dbReference>
<organism evidence="2 3">
    <name type="scientific">Gigaspora margarita</name>
    <dbReference type="NCBI Taxonomy" id="4874"/>
    <lineage>
        <taxon>Eukaryota</taxon>
        <taxon>Fungi</taxon>
        <taxon>Fungi incertae sedis</taxon>
        <taxon>Mucoromycota</taxon>
        <taxon>Glomeromycotina</taxon>
        <taxon>Glomeromycetes</taxon>
        <taxon>Diversisporales</taxon>
        <taxon>Gigasporaceae</taxon>
        <taxon>Gigaspora</taxon>
    </lineage>
</organism>
<proteinExistence type="predicted"/>
<keyword evidence="2" id="KW-0418">Kinase</keyword>
<dbReference type="Pfam" id="PF07714">
    <property type="entry name" value="PK_Tyr_Ser-Thr"/>
    <property type="match status" value="1"/>
</dbReference>
<feature type="domain" description="Protein kinase" evidence="1">
    <location>
        <begin position="583"/>
        <end position="839"/>
    </location>
</feature>
<dbReference type="InterPro" id="IPR051681">
    <property type="entry name" value="Ser/Thr_Kinases-Pseudokinases"/>
</dbReference>
<reference evidence="2 3" key="1">
    <citation type="journal article" date="2019" name="Environ. Microbiol.">
        <title>At the nexus of three kingdoms: the genome of the mycorrhizal fungus Gigaspora margarita provides insights into plant, endobacterial and fungal interactions.</title>
        <authorList>
            <person name="Venice F."/>
            <person name="Ghignone S."/>
            <person name="Salvioli di Fossalunga A."/>
            <person name="Amselem J."/>
            <person name="Novero M."/>
            <person name="Xianan X."/>
            <person name="Sedzielewska Toro K."/>
            <person name="Morin E."/>
            <person name="Lipzen A."/>
            <person name="Grigoriev I.V."/>
            <person name="Henrissat B."/>
            <person name="Martin F.M."/>
            <person name="Bonfante P."/>
        </authorList>
    </citation>
    <scope>NUCLEOTIDE SEQUENCE [LARGE SCALE GENOMIC DNA]</scope>
    <source>
        <strain evidence="2 3">BEG34</strain>
    </source>
</reference>
<dbReference type="EMBL" id="WTPW01001733">
    <property type="protein sequence ID" value="KAF0417812.1"/>
    <property type="molecule type" value="Genomic_DNA"/>
</dbReference>
<accession>A0A8H3X5V6</accession>
<dbReference type="SUPFAM" id="SSF56112">
    <property type="entry name" value="Protein kinase-like (PK-like)"/>
    <property type="match status" value="1"/>
</dbReference>
<dbReference type="SUPFAM" id="SSF81901">
    <property type="entry name" value="HCP-like"/>
    <property type="match status" value="1"/>
</dbReference>
<dbReference type="Gene3D" id="1.25.40.10">
    <property type="entry name" value="Tetratricopeptide repeat domain"/>
    <property type="match status" value="1"/>
</dbReference>
<dbReference type="Proteomes" id="UP000439903">
    <property type="component" value="Unassembled WGS sequence"/>
</dbReference>
<dbReference type="GO" id="GO:0004674">
    <property type="term" value="F:protein serine/threonine kinase activity"/>
    <property type="evidence" value="ECO:0007669"/>
    <property type="project" value="TreeGrafter"/>
</dbReference>
<name>A0A8H3X5V6_GIGMA</name>
<dbReference type="PROSITE" id="PS50011">
    <property type="entry name" value="PROTEIN_KINASE_DOM"/>
    <property type="match status" value="1"/>
</dbReference>
<evidence type="ECO:0000259" key="1">
    <source>
        <dbReference type="PROSITE" id="PS50011"/>
    </source>
</evidence>